<reference evidence="7 8" key="1">
    <citation type="journal article" date="2015" name="Nature">
        <title>rRNA introns, odd ribosomes, and small enigmatic genomes across a large radiation of phyla.</title>
        <authorList>
            <person name="Brown C.T."/>
            <person name="Hug L.A."/>
            <person name="Thomas B.C."/>
            <person name="Sharon I."/>
            <person name="Castelle C.J."/>
            <person name="Singh A."/>
            <person name="Wilkins M.J."/>
            <person name="Williams K.H."/>
            <person name="Banfield J.F."/>
        </authorList>
    </citation>
    <scope>NUCLEOTIDE SEQUENCE [LARGE SCALE GENOMIC DNA]</scope>
</reference>
<sequence length="164" mass="19250">MSSDIQALVQTRRDLGILMSQLELLEQSLYKTGEEHFDAVVDSRITNDIAEMIKRDLSVEKGQEINTRREYLRELKKTLLSIKQIRVTLAINPTRKLIEKIHNKITRFCGYTVILDIKVDPSLLAGITIAYEGKYLDYTFMKKWREFIKQKLEKISLEMLEVKR</sequence>
<organism evidence="7 8">
    <name type="scientific">Candidatus Amesbacteria bacterium GW2011_GWA1_47_16</name>
    <dbReference type="NCBI Taxonomy" id="1618353"/>
    <lineage>
        <taxon>Bacteria</taxon>
        <taxon>Candidatus Amesiibacteriota</taxon>
    </lineage>
</organism>
<evidence type="ECO:0000256" key="5">
    <source>
        <dbReference type="ARBA" id="ARBA00023136"/>
    </source>
</evidence>
<dbReference type="InterPro" id="IPR000711">
    <property type="entry name" value="ATPase_OSCP/dsu"/>
</dbReference>
<comment type="subcellular location">
    <subcellularLocation>
        <location evidence="1">Membrane</location>
    </subcellularLocation>
</comment>
<accession>A0A0G1S169</accession>
<dbReference type="Pfam" id="PF00213">
    <property type="entry name" value="OSCP"/>
    <property type="match status" value="1"/>
</dbReference>
<keyword evidence="2" id="KW-0813">Transport</keyword>
<evidence type="ECO:0000256" key="6">
    <source>
        <dbReference type="ARBA" id="ARBA00023310"/>
    </source>
</evidence>
<evidence type="ECO:0000256" key="2">
    <source>
        <dbReference type="ARBA" id="ARBA00022448"/>
    </source>
</evidence>
<evidence type="ECO:0000313" key="7">
    <source>
        <dbReference type="EMBL" id="KKU63082.1"/>
    </source>
</evidence>
<keyword evidence="3" id="KW-0375">Hydrogen ion transport</keyword>
<dbReference type="GO" id="GO:0046933">
    <property type="term" value="F:proton-transporting ATP synthase activity, rotational mechanism"/>
    <property type="evidence" value="ECO:0007669"/>
    <property type="project" value="InterPro"/>
</dbReference>
<dbReference type="GO" id="GO:0016020">
    <property type="term" value="C:membrane"/>
    <property type="evidence" value="ECO:0007669"/>
    <property type="project" value="UniProtKB-SubCell"/>
</dbReference>
<protein>
    <submittedName>
        <fullName evidence="7">Uncharacterized protein</fullName>
    </submittedName>
</protein>
<comment type="caution">
    <text evidence="7">The sequence shown here is derived from an EMBL/GenBank/DDBJ whole genome shotgun (WGS) entry which is preliminary data.</text>
</comment>
<dbReference type="EMBL" id="LCNV01000035">
    <property type="protein sequence ID" value="KKU63082.1"/>
    <property type="molecule type" value="Genomic_DNA"/>
</dbReference>
<evidence type="ECO:0000256" key="3">
    <source>
        <dbReference type="ARBA" id="ARBA00022781"/>
    </source>
</evidence>
<evidence type="ECO:0000313" key="8">
    <source>
        <dbReference type="Proteomes" id="UP000034364"/>
    </source>
</evidence>
<keyword evidence="4" id="KW-0406">Ion transport</keyword>
<name>A0A0G1S169_9BACT</name>
<evidence type="ECO:0000256" key="1">
    <source>
        <dbReference type="ARBA" id="ARBA00004370"/>
    </source>
</evidence>
<proteinExistence type="predicted"/>
<keyword evidence="6" id="KW-0066">ATP synthesis</keyword>
<evidence type="ECO:0000256" key="4">
    <source>
        <dbReference type="ARBA" id="ARBA00023065"/>
    </source>
</evidence>
<dbReference type="Proteomes" id="UP000034364">
    <property type="component" value="Unassembled WGS sequence"/>
</dbReference>
<keyword evidence="5" id="KW-0472">Membrane</keyword>
<dbReference type="AlphaFoldDB" id="A0A0G1S169"/>
<gene>
    <name evidence="7" type="ORF">UX87_C0035G0005</name>
</gene>